<feature type="compositionally biased region" description="Basic and acidic residues" evidence="3">
    <location>
        <begin position="286"/>
        <end position="295"/>
    </location>
</feature>
<dbReference type="EMBL" id="CCBQ010000046">
    <property type="protein sequence ID" value="CDO96073.1"/>
    <property type="molecule type" value="Genomic_DNA"/>
</dbReference>
<dbReference type="Pfam" id="PF08243">
    <property type="entry name" value="SPT2"/>
    <property type="match status" value="1"/>
</dbReference>
<keyword evidence="5" id="KW-1185">Reference proteome</keyword>
<evidence type="ECO:0000256" key="2">
    <source>
        <dbReference type="ARBA" id="ARBA00023054"/>
    </source>
</evidence>
<feature type="compositionally biased region" description="Basic residues" evidence="3">
    <location>
        <begin position="296"/>
        <end position="305"/>
    </location>
</feature>
<dbReference type="InterPro" id="IPR013256">
    <property type="entry name" value="Chromatin_SPT2"/>
</dbReference>
<comment type="similarity">
    <text evidence="1">Belongs to the SPT2 family.</text>
</comment>
<reference evidence="4 5" key="1">
    <citation type="submission" date="2014-03" db="EMBL/GenBank/DDBJ databases">
        <title>The genome of Kluyveromyces dobzhanskii.</title>
        <authorList>
            <person name="Nystedt B."/>
            <person name="Astrom S."/>
        </authorList>
    </citation>
    <scope>NUCLEOTIDE SEQUENCE [LARGE SCALE GENOMIC DNA]</scope>
    <source>
        <strain evidence="4 5">CBS 2104</strain>
    </source>
</reference>
<gene>
    <name evidence="4" type="ORF">KLDO_g4293</name>
</gene>
<accession>A0A0A8LD33</accession>
<feature type="region of interest" description="Disordered" evidence="3">
    <location>
        <begin position="18"/>
        <end position="40"/>
    </location>
</feature>
<dbReference type="PANTHER" id="PTHR22691:SF8">
    <property type="entry name" value="PROTEIN SPT2 HOMOLOG"/>
    <property type="match status" value="1"/>
</dbReference>
<name>A0A0A8LD33_9SACH</name>
<feature type="compositionally biased region" description="Basic and acidic residues" evidence="3">
    <location>
        <begin position="119"/>
        <end position="134"/>
    </location>
</feature>
<dbReference type="GO" id="GO:0003677">
    <property type="term" value="F:DNA binding"/>
    <property type="evidence" value="ECO:0007669"/>
    <property type="project" value="TreeGrafter"/>
</dbReference>
<evidence type="ECO:0000256" key="3">
    <source>
        <dbReference type="SAM" id="MobiDB-lite"/>
    </source>
</evidence>
<dbReference type="GO" id="GO:0006334">
    <property type="term" value="P:nucleosome assembly"/>
    <property type="evidence" value="ECO:0007669"/>
    <property type="project" value="TreeGrafter"/>
</dbReference>
<evidence type="ECO:0000313" key="4">
    <source>
        <dbReference type="EMBL" id="CDO96073.1"/>
    </source>
</evidence>
<feature type="region of interest" description="Disordered" evidence="3">
    <location>
        <begin position="286"/>
        <end position="305"/>
    </location>
</feature>
<dbReference type="GO" id="GO:0005730">
    <property type="term" value="C:nucleolus"/>
    <property type="evidence" value="ECO:0007669"/>
    <property type="project" value="TreeGrafter"/>
</dbReference>
<dbReference type="PANTHER" id="PTHR22691">
    <property type="entry name" value="YEAST SPT2-RELATED"/>
    <property type="match status" value="1"/>
</dbReference>
<comment type="caution">
    <text evidence="4">The sequence shown here is derived from an EMBL/GenBank/DDBJ whole genome shotgun (WGS) entry which is preliminary data.</text>
</comment>
<keyword evidence="2" id="KW-0175">Coiled coil</keyword>
<evidence type="ECO:0000256" key="1">
    <source>
        <dbReference type="ARBA" id="ARBA00006461"/>
    </source>
</evidence>
<dbReference type="OrthoDB" id="4035998at2759"/>
<proteinExistence type="inferred from homology"/>
<dbReference type="Proteomes" id="UP000031516">
    <property type="component" value="Unassembled WGS sequence"/>
</dbReference>
<protein>
    <submittedName>
        <fullName evidence="4">WGS project CCBQ000000000 data, contig 00010</fullName>
    </submittedName>
</protein>
<dbReference type="GO" id="GO:0042393">
    <property type="term" value="F:histone binding"/>
    <property type="evidence" value="ECO:0007669"/>
    <property type="project" value="TreeGrafter"/>
</dbReference>
<dbReference type="GO" id="GO:0006360">
    <property type="term" value="P:transcription by RNA polymerase I"/>
    <property type="evidence" value="ECO:0007669"/>
    <property type="project" value="TreeGrafter"/>
</dbReference>
<feature type="compositionally biased region" description="Acidic residues" evidence="3">
    <location>
        <begin position="209"/>
        <end position="227"/>
    </location>
</feature>
<feature type="region of interest" description="Disordered" evidence="3">
    <location>
        <begin position="59"/>
        <end position="86"/>
    </location>
</feature>
<feature type="region of interest" description="Disordered" evidence="3">
    <location>
        <begin position="119"/>
        <end position="239"/>
    </location>
</feature>
<feature type="compositionally biased region" description="Basic and acidic residues" evidence="3">
    <location>
        <begin position="192"/>
        <end position="208"/>
    </location>
</feature>
<evidence type="ECO:0000313" key="5">
    <source>
        <dbReference type="Proteomes" id="UP000031516"/>
    </source>
</evidence>
<organism evidence="4 5">
    <name type="scientific">Kluyveromyces dobzhanskii CBS 2104</name>
    <dbReference type="NCBI Taxonomy" id="1427455"/>
    <lineage>
        <taxon>Eukaryota</taxon>
        <taxon>Fungi</taxon>
        <taxon>Dikarya</taxon>
        <taxon>Ascomycota</taxon>
        <taxon>Saccharomycotina</taxon>
        <taxon>Saccharomycetes</taxon>
        <taxon>Saccharomycetales</taxon>
        <taxon>Saccharomycetaceae</taxon>
        <taxon>Kluyveromyces</taxon>
    </lineage>
</organism>
<sequence>MSFLAQLQQLKQNTKITPKNDSVKLDKGKQVNKSQRGLLPQNYVREVDPAIRRLKEARRLKQGISATPVKSASEPKKKASAKNEVAIYKKKPGVNTAKTNPVFVPKRDPVKKLSFDELMKQAENKSKESPKEISKPLPKKLGFDKAAKLNVSKQKSLAKHSEPAKRQKSKVMVKSFARIAQPNEKLAKKLKLKEQKWENSRRRDQHYDSEDDEDLSDFIEDDEIDENETSRAQPYDRDEIWSIFNKGSKRKYYDSDEDDDMEANEMEILEEEERATKMAKLEDKKEQAWLKDHENKKRKLKKGHS</sequence>
<dbReference type="SMART" id="SM00784">
    <property type="entry name" value="SPT2"/>
    <property type="match status" value="1"/>
</dbReference>
<dbReference type="AlphaFoldDB" id="A0A0A8LD33"/>